<dbReference type="EMBL" id="RCMV01000966">
    <property type="protein sequence ID" value="KAG3211348.1"/>
    <property type="molecule type" value="Genomic_DNA"/>
</dbReference>
<dbReference type="EMBL" id="RCMG01000812">
    <property type="protein sequence ID" value="KAG2846438.1"/>
    <property type="molecule type" value="Genomic_DNA"/>
</dbReference>
<comment type="caution">
    <text evidence="1">The sequence shown here is derived from an EMBL/GenBank/DDBJ whole genome shotgun (WGS) entry which is preliminary data.</text>
</comment>
<proteinExistence type="predicted"/>
<evidence type="ECO:0000313" key="5">
    <source>
        <dbReference type="Proteomes" id="UP000735874"/>
    </source>
</evidence>
<dbReference type="Proteomes" id="UP000735874">
    <property type="component" value="Unassembled WGS sequence"/>
</dbReference>
<protein>
    <submittedName>
        <fullName evidence="1">Uncharacterized protein</fullName>
    </submittedName>
</protein>
<dbReference type="Proteomes" id="UP000774804">
    <property type="component" value="Unassembled WGS sequence"/>
</dbReference>
<evidence type="ECO:0000313" key="2">
    <source>
        <dbReference type="EMBL" id="KAG2896893.1"/>
    </source>
</evidence>
<name>A0A8T0YD28_9STRA</name>
<dbReference type="Proteomes" id="UP000736787">
    <property type="component" value="Unassembled WGS sequence"/>
</dbReference>
<evidence type="ECO:0000313" key="3">
    <source>
        <dbReference type="EMBL" id="KAG2906513.1"/>
    </source>
</evidence>
<reference evidence="1" key="1">
    <citation type="submission" date="2018-10" db="EMBL/GenBank/DDBJ databases">
        <title>Effector identification in a new, highly contiguous assembly of the strawberry crown rot pathogen Phytophthora cactorum.</title>
        <authorList>
            <person name="Armitage A.D."/>
            <person name="Nellist C.F."/>
            <person name="Bates H."/>
            <person name="Vickerstaff R.J."/>
            <person name="Harrison R.J."/>
        </authorList>
    </citation>
    <scope>NUCLEOTIDE SEQUENCE</scope>
    <source>
        <strain evidence="1">15-7</strain>
        <strain evidence="2">4032</strain>
        <strain evidence="3">4040</strain>
        <strain evidence="4">P421</strain>
    </source>
</reference>
<sequence length="72" mass="7863">MSVCMSGCGVMLNVLSMNRDALGYISNRMIHTEDALSLAVIDVEHVELDERALGCLRYTVGSLSITRYSSPP</sequence>
<dbReference type="AlphaFoldDB" id="A0A8T0YD28"/>
<dbReference type="EMBL" id="RCMK01000957">
    <property type="protein sequence ID" value="KAG2906513.1"/>
    <property type="molecule type" value="Genomic_DNA"/>
</dbReference>
<gene>
    <name evidence="1" type="ORF">PC113_g17979</name>
    <name evidence="2" type="ORF">PC115_g17378</name>
    <name evidence="3" type="ORF">PC117_g20495</name>
    <name evidence="4" type="ORF">PC129_g17673</name>
</gene>
<organism evidence="1 5">
    <name type="scientific">Phytophthora cactorum</name>
    <dbReference type="NCBI Taxonomy" id="29920"/>
    <lineage>
        <taxon>Eukaryota</taxon>
        <taxon>Sar</taxon>
        <taxon>Stramenopiles</taxon>
        <taxon>Oomycota</taxon>
        <taxon>Peronosporomycetes</taxon>
        <taxon>Peronosporales</taxon>
        <taxon>Peronosporaceae</taxon>
        <taxon>Phytophthora</taxon>
    </lineage>
</organism>
<evidence type="ECO:0000313" key="4">
    <source>
        <dbReference type="EMBL" id="KAG3211348.1"/>
    </source>
</evidence>
<accession>A0A8T0YD28</accession>
<dbReference type="Proteomes" id="UP000760860">
    <property type="component" value="Unassembled WGS sequence"/>
</dbReference>
<dbReference type="EMBL" id="RCMI01000820">
    <property type="protein sequence ID" value="KAG2896893.1"/>
    <property type="molecule type" value="Genomic_DNA"/>
</dbReference>
<evidence type="ECO:0000313" key="1">
    <source>
        <dbReference type="EMBL" id="KAG2846438.1"/>
    </source>
</evidence>